<dbReference type="OrthoDB" id="10038899at2759"/>
<feature type="region of interest" description="Disordered" evidence="7">
    <location>
        <begin position="90"/>
        <end position="114"/>
    </location>
</feature>
<name>A0A7M7NC14_STRPU</name>
<dbReference type="InterPro" id="IPR035983">
    <property type="entry name" value="Hect_E3_ubiquitin_ligase"/>
</dbReference>
<feature type="domain" description="HECT" evidence="8">
    <location>
        <begin position="494"/>
        <end position="811"/>
    </location>
</feature>
<feature type="active site" description="Glycyl thioester intermediate" evidence="6">
    <location>
        <position position="778"/>
    </location>
</feature>
<dbReference type="KEGG" id="spu:105437616"/>
<keyword evidence="4" id="KW-0808">Transferase</keyword>
<dbReference type="InParanoid" id="A0A7M7NC14"/>
<dbReference type="EnsemblMetazoa" id="XM_030977590">
    <property type="protein sequence ID" value="XP_030833450"/>
    <property type="gene ID" value="LOC105437616"/>
</dbReference>
<dbReference type="InterPro" id="IPR050409">
    <property type="entry name" value="E3_ubiq-protein_ligase"/>
</dbReference>
<feature type="region of interest" description="Disordered" evidence="7">
    <location>
        <begin position="432"/>
        <end position="452"/>
    </location>
</feature>
<evidence type="ECO:0000256" key="5">
    <source>
        <dbReference type="ARBA" id="ARBA00022786"/>
    </source>
</evidence>
<dbReference type="PANTHER" id="PTHR11254">
    <property type="entry name" value="HECT DOMAIN UBIQUITIN-PROTEIN LIGASE"/>
    <property type="match status" value="1"/>
</dbReference>
<evidence type="ECO:0000313" key="9">
    <source>
        <dbReference type="EnsemblMetazoa" id="XP_030833450"/>
    </source>
</evidence>
<feature type="compositionally biased region" description="Low complexity" evidence="7">
    <location>
        <begin position="1"/>
        <end position="26"/>
    </location>
</feature>
<keyword evidence="10" id="KW-1185">Reference proteome</keyword>
<dbReference type="RefSeq" id="XP_030833450.1">
    <property type="nucleotide sequence ID" value="XM_030977590.1"/>
</dbReference>
<dbReference type="EC" id="2.3.2.26" evidence="3"/>
<evidence type="ECO:0000256" key="1">
    <source>
        <dbReference type="ARBA" id="ARBA00000885"/>
    </source>
</evidence>
<dbReference type="Proteomes" id="UP000007110">
    <property type="component" value="Unassembled WGS sequence"/>
</dbReference>
<evidence type="ECO:0000256" key="7">
    <source>
        <dbReference type="SAM" id="MobiDB-lite"/>
    </source>
</evidence>
<evidence type="ECO:0000256" key="2">
    <source>
        <dbReference type="ARBA" id="ARBA00004906"/>
    </source>
</evidence>
<dbReference type="GeneID" id="105437616"/>
<evidence type="ECO:0000259" key="8">
    <source>
        <dbReference type="PROSITE" id="PS50237"/>
    </source>
</evidence>
<proteinExistence type="predicted"/>
<sequence length="813" mass="93262">MSSPSTSTGAGSRATTSADASTSSLAVQTSVLPSEYRTAEAIVSTARDVIRQVREGRHQLPQHNSDSDSDFIADARPAGFDSVLQTTRTQFRRRRVQDSNEQRRRDNRGRRGRAKNQLWKARLFLLRRSNPDFYPGKAECAYLSNIGLGNPHNLDPQSDGKVELQRNWSLQRFEDFVIATYPDQPLARTGFRIGCCSKSKRVTILEDIHNVLDIDKKVGRGQILIIPNRDLHAVLPPTQQPPTQQPQVNQPPLHEQPAHQPRLREQPADQPRLREQPADQPRLREQPAHQPRLREQPADQPRLREQPADQPRLREQPADQPHLREQPADQPRLREQPADQPRLREQPADQPRLREQPADQPRLREQPADQPRLREQPADQPRLREQPADQPRLREQPADQPRLREHPADQPRLQQPEEAEAFIVLSDFELSSDESLDDHTPNEEQNAETGTPTIVIQPNRRAFSNLEALLQAEEITVVFHRSRLMEEMLEFYKNASTVNKRLKVIFDGEDGEDIGGLTREAFTSFWNAAHRVYFAGENVCLPFLPNHRMHKERENMVSLGRILSHTALLTKTFPSYIAKSVYIAIVFNSDVNETCLLEDLKEYVTRPERRLISKALSDFDSMSPADVDDLTQVFMACDFHAIPSKGEVRAQLLAIADLIFVQKPAPIYRLIRQGIPEEHILTFWSQLSIDDISIILKAQKPTPRRVSAAINTGELDDLNNNQDRVLYFLRQYINSLRAEELQDFLQFCTGSIHMPLDGIKVCFNKNFGSLRRPIAHTCSNVLEISELYTTYQEFRREFHLYLSNSMSFTFSSL</sequence>
<dbReference type="PROSITE" id="PS50237">
    <property type="entry name" value="HECT"/>
    <property type="match status" value="1"/>
</dbReference>
<evidence type="ECO:0000256" key="3">
    <source>
        <dbReference type="ARBA" id="ARBA00012485"/>
    </source>
</evidence>
<protein>
    <recommendedName>
        <fullName evidence="3">HECT-type E3 ubiquitin transferase</fullName>
        <ecNumber evidence="3">2.3.2.26</ecNumber>
    </recommendedName>
</protein>
<comment type="catalytic activity">
    <reaction evidence="1">
        <text>S-ubiquitinyl-[E2 ubiquitin-conjugating enzyme]-L-cysteine + [acceptor protein]-L-lysine = [E2 ubiquitin-conjugating enzyme]-L-cysteine + N(6)-ubiquitinyl-[acceptor protein]-L-lysine.</text>
        <dbReference type="EC" id="2.3.2.26"/>
    </reaction>
</comment>
<dbReference type="GO" id="GO:0061630">
    <property type="term" value="F:ubiquitin protein ligase activity"/>
    <property type="evidence" value="ECO:0007669"/>
    <property type="project" value="UniProtKB-EC"/>
</dbReference>
<dbReference type="Gene3D" id="3.90.1750.10">
    <property type="entry name" value="Hect, E3 ligase catalytic domains"/>
    <property type="match status" value="1"/>
</dbReference>
<feature type="compositionally biased region" description="Basic residues" evidence="7">
    <location>
        <begin position="105"/>
        <end position="114"/>
    </location>
</feature>
<feature type="compositionally biased region" description="Polar residues" evidence="7">
    <location>
        <begin position="443"/>
        <end position="452"/>
    </location>
</feature>
<feature type="region of interest" description="Disordered" evidence="7">
    <location>
        <begin position="1"/>
        <end position="27"/>
    </location>
</feature>
<feature type="region of interest" description="Disordered" evidence="7">
    <location>
        <begin position="234"/>
        <end position="416"/>
    </location>
</feature>
<dbReference type="SMART" id="SM00119">
    <property type="entry name" value="HECTc"/>
    <property type="match status" value="1"/>
</dbReference>
<organism evidence="9 10">
    <name type="scientific">Strongylocentrotus purpuratus</name>
    <name type="common">Purple sea urchin</name>
    <dbReference type="NCBI Taxonomy" id="7668"/>
    <lineage>
        <taxon>Eukaryota</taxon>
        <taxon>Metazoa</taxon>
        <taxon>Echinodermata</taxon>
        <taxon>Eleutherozoa</taxon>
        <taxon>Echinozoa</taxon>
        <taxon>Echinoidea</taxon>
        <taxon>Euechinoidea</taxon>
        <taxon>Echinacea</taxon>
        <taxon>Camarodonta</taxon>
        <taxon>Echinidea</taxon>
        <taxon>Strongylocentrotidae</taxon>
        <taxon>Strongylocentrotus</taxon>
    </lineage>
</organism>
<evidence type="ECO:0000256" key="6">
    <source>
        <dbReference type="PROSITE-ProRule" id="PRU00104"/>
    </source>
</evidence>
<dbReference type="SUPFAM" id="SSF56204">
    <property type="entry name" value="Hect, E3 ligase catalytic domain"/>
    <property type="match status" value="1"/>
</dbReference>
<evidence type="ECO:0000256" key="4">
    <source>
        <dbReference type="ARBA" id="ARBA00022679"/>
    </source>
</evidence>
<keyword evidence="5 6" id="KW-0833">Ubl conjugation pathway</keyword>
<dbReference type="AlphaFoldDB" id="A0A7M7NC14"/>
<dbReference type="Gene3D" id="3.30.2410.10">
    <property type="entry name" value="Hect, E3 ligase catalytic domain"/>
    <property type="match status" value="1"/>
</dbReference>
<comment type="pathway">
    <text evidence="2">Protein modification; protein ubiquitination.</text>
</comment>
<accession>A0A7M7NC14</accession>
<reference evidence="10" key="1">
    <citation type="submission" date="2015-02" db="EMBL/GenBank/DDBJ databases">
        <title>Genome sequencing for Strongylocentrotus purpuratus.</title>
        <authorList>
            <person name="Murali S."/>
            <person name="Liu Y."/>
            <person name="Vee V."/>
            <person name="English A."/>
            <person name="Wang M."/>
            <person name="Skinner E."/>
            <person name="Han Y."/>
            <person name="Muzny D.M."/>
            <person name="Worley K.C."/>
            <person name="Gibbs R.A."/>
        </authorList>
    </citation>
    <scope>NUCLEOTIDE SEQUENCE</scope>
</reference>
<reference evidence="9" key="2">
    <citation type="submission" date="2021-01" db="UniProtKB">
        <authorList>
            <consortium name="EnsemblMetazoa"/>
        </authorList>
    </citation>
    <scope>IDENTIFICATION</scope>
</reference>
<dbReference type="Pfam" id="PF00632">
    <property type="entry name" value="HECT"/>
    <property type="match status" value="1"/>
</dbReference>
<feature type="compositionally biased region" description="Basic and acidic residues" evidence="7">
    <location>
        <begin position="262"/>
        <end position="409"/>
    </location>
</feature>
<dbReference type="InterPro" id="IPR000569">
    <property type="entry name" value="HECT_dom"/>
</dbReference>
<dbReference type="PANTHER" id="PTHR11254:SF67">
    <property type="entry name" value="E3 UBIQUITIN-PROTEIN LIGASE HUWE1"/>
    <property type="match status" value="1"/>
</dbReference>
<evidence type="ECO:0000313" key="10">
    <source>
        <dbReference type="Proteomes" id="UP000007110"/>
    </source>
</evidence>